<dbReference type="PANTHER" id="PTHR35176">
    <property type="entry name" value="HEME OXYGENASE HI_0854-RELATED"/>
    <property type="match status" value="1"/>
</dbReference>
<dbReference type="InterPro" id="IPR012349">
    <property type="entry name" value="Split_barrel_FMN-bd"/>
</dbReference>
<proteinExistence type="predicted"/>
<protein>
    <submittedName>
        <fullName evidence="3">PPOX class F420-dependent oxidoreductase</fullName>
    </submittedName>
</protein>
<organism evidence="3 4">
    <name type="scientific">Dictyobacter halimunensis</name>
    <dbReference type="NCBI Taxonomy" id="3026934"/>
    <lineage>
        <taxon>Bacteria</taxon>
        <taxon>Bacillati</taxon>
        <taxon>Chloroflexota</taxon>
        <taxon>Ktedonobacteria</taxon>
        <taxon>Ktedonobacterales</taxon>
        <taxon>Dictyobacteraceae</taxon>
        <taxon>Dictyobacter</taxon>
    </lineage>
</organism>
<dbReference type="InterPro" id="IPR052019">
    <property type="entry name" value="F420H2_bilvrd_red/Heme_oxyg"/>
</dbReference>
<dbReference type="InterPro" id="IPR019965">
    <property type="entry name" value="PPOX_F420-dep_Rv2061_put"/>
</dbReference>
<dbReference type="SUPFAM" id="SSF50475">
    <property type="entry name" value="FMN-binding split barrel"/>
    <property type="match status" value="1"/>
</dbReference>
<feature type="domain" description="Pyridoxamine 5'-phosphate oxidase N-terminal" evidence="2">
    <location>
        <begin position="13"/>
        <end position="128"/>
    </location>
</feature>
<dbReference type="Gene3D" id="2.30.110.10">
    <property type="entry name" value="Electron Transport, Fmn-binding Protein, Chain A"/>
    <property type="match status" value="1"/>
</dbReference>
<sequence>MAMSDTNVQDPFAFLAPHEFMLLTTYRRDGRAVPTTVWFAYEQGKVYVTTSQTAGKIKRVRATGRVSMSPSDRIGNLKGESTVEGVGRDASLEERPAARAALANKYGEAFQRIAGEETPSRVYIVIELATR</sequence>
<evidence type="ECO:0000256" key="1">
    <source>
        <dbReference type="ARBA" id="ARBA00023002"/>
    </source>
</evidence>
<evidence type="ECO:0000313" key="3">
    <source>
        <dbReference type="EMBL" id="GLV55135.1"/>
    </source>
</evidence>
<dbReference type="Proteomes" id="UP001344906">
    <property type="component" value="Unassembled WGS sequence"/>
</dbReference>
<accession>A0ABQ6FLK6</accession>
<dbReference type="RefSeq" id="WP_338249208.1">
    <property type="nucleotide sequence ID" value="NZ_BSRI01000001.1"/>
</dbReference>
<comment type="caution">
    <text evidence="3">The sequence shown here is derived from an EMBL/GenBank/DDBJ whole genome shotgun (WGS) entry which is preliminary data.</text>
</comment>
<dbReference type="PANTHER" id="PTHR35176:SF11">
    <property type="entry name" value="PYRIDOXAMINE 5'-PHOSPHATE OXIDASE FAMILY PROTEIN"/>
    <property type="match status" value="1"/>
</dbReference>
<evidence type="ECO:0000313" key="4">
    <source>
        <dbReference type="Proteomes" id="UP001344906"/>
    </source>
</evidence>
<name>A0ABQ6FLK6_9CHLR</name>
<evidence type="ECO:0000259" key="2">
    <source>
        <dbReference type="Pfam" id="PF01243"/>
    </source>
</evidence>
<gene>
    <name evidence="3" type="ORF">KDH_19820</name>
</gene>
<keyword evidence="4" id="KW-1185">Reference proteome</keyword>
<dbReference type="NCBIfam" id="TIGR03666">
    <property type="entry name" value="Rv2061_F420"/>
    <property type="match status" value="1"/>
</dbReference>
<dbReference type="InterPro" id="IPR011576">
    <property type="entry name" value="Pyridox_Oxase_N"/>
</dbReference>
<dbReference type="EMBL" id="BSRI01000001">
    <property type="protein sequence ID" value="GLV55135.1"/>
    <property type="molecule type" value="Genomic_DNA"/>
</dbReference>
<dbReference type="Pfam" id="PF01243">
    <property type="entry name" value="PNPOx_N"/>
    <property type="match status" value="1"/>
</dbReference>
<keyword evidence="1" id="KW-0560">Oxidoreductase</keyword>
<reference evidence="3 4" key="1">
    <citation type="submission" date="2023-02" db="EMBL/GenBank/DDBJ databases">
        <title>Dictyobacter halimunensis sp. nov., a new member of the class Ktedonobacteria from forest soil in a geothermal area.</title>
        <authorList>
            <person name="Rachmania M.K."/>
            <person name="Ningsih F."/>
            <person name="Sakai Y."/>
            <person name="Yabe S."/>
            <person name="Yokota A."/>
            <person name="Sjamsuridzal W."/>
        </authorList>
    </citation>
    <scope>NUCLEOTIDE SEQUENCE [LARGE SCALE GENOMIC DNA]</scope>
    <source>
        <strain evidence="3 4">S3.2.2.5</strain>
    </source>
</reference>